<dbReference type="AlphaFoldDB" id="A0A5B6TEI2"/>
<evidence type="ECO:0000313" key="1">
    <source>
        <dbReference type="EMBL" id="KAA3437592.1"/>
    </source>
</evidence>
<organism evidence="1 2">
    <name type="scientific">Rufibacter hautae</name>
    <dbReference type="NCBI Taxonomy" id="2595005"/>
    <lineage>
        <taxon>Bacteria</taxon>
        <taxon>Pseudomonadati</taxon>
        <taxon>Bacteroidota</taxon>
        <taxon>Cytophagia</taxon>
        <taxon>Cytophagales</taxon>
        <taxon>Hymenobacteraceae</taxon>
        <taxon>Rufibacter</taxon>
    </lineage>
</organism>
<sequence>MKQPSLCTHENYGPTPAQADYTFHLNRSKEIPKPVSSLLSQKQPVNAKLCINNLEWLSPVAHKIPPERLSSYNITKALHHS</sequence>
<name>A0A5B6TEI2_9BACT</name>
<gene>
    <name evidence="1" type="ORF">FOA19_09770</name>
</gene>
<accession>A0A5B6TEI2</accession>
<protein>
    <submittedName>
        <fullName evidence="1">Uncharacterized protein</fullName>
    </submittedName>
</protein>
<keyword evidence="2" id="KW-1185">Reference proteome</keyword>
<dbReference type="EMBL" id="VKKY01000002">
    <property type="protein sequence ID" value="KAA3437592.1"/>
    <property type="molecule type" value="Genomic_DNA"/>
</dbReference>
<proteinExistence type="predicted"/>
<dbReference type="Proteomes" id="UP000324133">
    <property type="component" value="Unassembled WGS sequence"/>
</dbReference>
<reference evidence="1 2" key="1">
    <citation type="submission" date="2019-07" db="EMBL/GenBank/DDBJ databases">
        <title>Rufibacter sp. nov., isolated from lake sediment.</title>
        <authorList>
            <person name="Qu J.-H."/>
        </authorList>
    </citation>
    <scope>NUCLEOTIDE SEQUENCE [LARGE SCALE GENOMIC DNA]</scope>
    <source>
        <strain evidence="1 2">NBS58-1</strain>
    </source>
</reference>
<comment type="caution">
    <text evidence="1">The sequence shown here is derived from an EMBL/GenBank/DDBJ whole genome shotgun (WGS) entry which is preliminary data.</text>
</comment>
<evidence type="ECO:0000313" key="2">
    <source>
        <dbReference type="Proteomes" id="UP000324133"/>
    </source>
</evidence>